<evidence type="ECO:0000313" key="2">
    <source>
        <dbReference type="EMBL" id="KIW61348.1"/>
    </source>
</evidence>
<dbReference type="Proteomes" id="UP000054342">
    <property type="component" value="Unassembled WGS sequence"/>
</dbReference>
<feature type="coiled-coil region" evidence="1">
    <location>
        <begin position="126"/>
        <end position="153"/>
    </location>
</feature>
<keyword evidence="3" id="KW-1185">Reference proteome</keyword>
<reference evidence="2 3" key="1">
    <citation type="submission" date="2015-01" db="EMBL/GenBank/DDBJ databases">
        <title>The Genome Sequence of Exophiala xenobiotica CBS118157.</title>
        <authorList>
            <consortium name="The Broad Institute Genomics Platform"/>
            <person name="Cuomo C."/>
            <person name="de Hoog S."/>
            <person name="Gorbushina A."/>
            <person name="Stielow B."/>
            <person name="Teixiera M."/>
            <person name="Abouelleil A."/>
            <person name="Chapman S.B."/>
            <person name="Priest M."/>
            <person name="Young S.K."/>
            <person name="Wortman J."/>
            <person name="Nusbaum C."/>
            <person name="Birren B."/>
        </authorList>
    </citation>
    <scope>NUCLEOTIDE SEQUENCE [LARGE SCALE GENOMIC DNA]</scope>
    <source>
        <strain evidence="2 3">CBS 118157</strain>
    </source>
</reference>
<proteinExistence type="predicted"/>
<organism evidence="2 3">
    <name type="scientific">Exophiala xenobiotica</name>
    <dbReference type="NCBI Taxonomy" id="348802"/>
    <lineage>
        <taxon>Eukaryota</taxon>
        <taxon>Fungi</taxon>
        <taxon>Dikarya</taxon>
        <taxon>Ascomycota</taxon>
        <taxon>Pezizomycotina</taxon>
        <taxon>Eurotiomycetes</taxon>
        <taxon>Chaetothyriomycetidae</taxon>
        <taxon>Chaetothyriales</taxon>
        <taxon>Herpotrichiellaceae</taxon>
        <taxon>Exophiala</taxon>
    </lineage>
</organism>
<accession>A0A0D2F084</accession>
<evidence type="ECO:0000313" key="3">
    <source>
        <dbReference type="Proteomes" id="UP000054342"/>
    </source>
</evidence>
<dbReference type="OrthoDB" id="4142560at2759"/>
<dbReference type="HOGENOM" id="CLU_1073762_0_0_1"/>
<keyword evidence="1" id="KW-0175">Coiled coil</keyword>
<evidence type="ECO:0000256" key="1">
    <source>
        <dbReference type="SAM" id="Coils"/>
    </source>
</evidence>
<gene>
    <name evidence="2" type="ORF">PV05_01479</name>
</gene>
<feature type="coiled-coil region" evidence="1">
    <location>
        <begin position="193"/>
        <end position="220"/>
    </location>
</feature>
<dbReference type="EMBL" id="KN847317">
    <property type="protein sequence ID" value="KIW61348.1"/>
    <property type="molecule type" value="Genomic_DNA"/>
</dbReference>
<dbReference type="AlphaFoldDB" id="A0A0D2F084"/>
<dbReference type="RefSeq" id="XP_013321932.1">
    <property type="nucleotide sequence ID" value="XM_013466478.1"/>
</dbReference>
<name>A0A0D2F084_9EURO</name>
<sequence>MAATDDEWYYERRRIPITKGWGPCKKTHWVPVNEYYTGRNPRTVRTFLRAVGLNPEATFETRAAPTQVVLLDNDDHAPLRYDGFREREIEAGPWRYYPAGGRPPRRGEDLDPTIAQDLRELEEMRQKRHRDNIDRINQQMDEINNRLANNLREFSDALQGPGPERELREARNEVDRLREIEELRMRDDRDRELEHIRLQRLETLERAEDLRRRVVEEERRRERRHHRHPWHRRSRWY</sequence>
<dbReference type="GeneID" id="25323387"/>
<protein>
    <submittedName>
        <fullName evidence="2">Uncharacterized protein</fullName>
    </submittedName>
</protein>